<dbReference type="InterPro" id="IPR051686">
    <property type="entry name" value="Lipoprotein_DolP"/>
</dbReference>
<gene>
    <name evidence="2" type="ORF">BKK80_33850</name>
</gene>
<keyword evidence="3" id="KW-1185">Reference proteome</keyword>
<proteinExistence type="predicted"/>
<organism evidence="2 3">
    <name type="scientific">Cupriavidus malaysiensis</name>
    <dbReference type="NCBI Taxonomy" id="367825"/>
    <lineage>
        <taxon>Bacteria</taxon>
        <taxon>Pseudomonadati</taxon>
        <taxon>Pseudomonadota</taxon>
        <taxon>Betaproteobacteria</taxon>
        <taxon>Burkholderiales</taxon>
        <taxon>Burkholderiaceae</taxon>
        <taxon>Cupriavidus</taxon>
    </lineage>
</organism>
<dbReference type="SMART" id="SM00749">
    <property type="entry name" value="BON"/>
    <property type="match status" value="3"/>
</dbReference>
<evidence type="ECO:0000313" key="3">
    <source>
        <dbReference type="Proteomes" id="UP000177515"/>
    </source>
</evidence>
<sequence length="221" mass="23719">MKTDAQLHQDVSAELEWEPAVHAAAIGVEVNDGIVTLSGHLRSHAEKLAAERAAERVAGVRGVVVQLEVRPGEAIGDEALAQAAHAALQWQANLPAGAIKVRVEKGWITLSGEVEWGYQRALAERTVSHLRGVTGLHNYLTVQSRMTPPDVARRIEAALCRHAQREARHIDVRVEHGVVTLSGQVDSLAERDATVGAAWSAPGVVNVIDELRVNGAPAAHR</sequence>
<dbReference type="Gene3D" id="3.30.1340.30">
    <property type="match status" value="3"/>
</dbReference>
<reference evidence="2 3" key="1">
    <citation type="submission" date="2016-10" db="EMBL/GenBank/DDBJ databases">
        <title>Complete genome sequences of three Cupriavidus strains isolated from various Malaysian environments.</title>
        <authorList>
            <person name="Abdullah A.A.-A."/>
            <person name="Shafie N.A.H."/>
            <person name="Lau N.S."/>
        </authorList>
    </citation>
    <scope>NUCLEOTIDE SEQUENCE [LARGE SCALE GENOMIC DNA]</scope>
    <source>
        <strain evidence="2 3">USMAA1020</strain>
    </source>
</reference>
<dbReference type="PANTHER" id="PTHR34606">
    <property type="entry name" value="BON DOMAIN-CONTAINING PROTEIN"/>
    <property type="match status" value="1"/>
</dbReference>
<dbReference type="RefSeq" id="WP_071017818.1">
    <property type="nucleotide sequence ID" value="NZ_CP017755.1"/>
</dbReference>
<dbReference type="PANTHER" id="PTHR34606:SF15">
    <property type="entry name" value="BON DOMAIN-CONTAINING PROTEIN"/>
    <property type="match status" value="1"/>
</dbReference>
<evidence type="ECO:0000313" key="2">
    <source>
        <dbReference type="EMBL" id="AOZ10539.1"/>
    </source>
</evidence>
<dbReference type="EMBL" id="CP017755">
    <property type="protein sequence ID" value="AOZ10539.1"/>
    <property type="molecule type" value="Genomic_DNA"/>
</dbReference>
<dbReference type="Proteomes" id="UP000177515">
    <property type="component" value="Chromosome 2"/>
</dbReference>
<dbReference type="Pfam" id="PF04972">
    <property type="entry name" value="BON"/>
    <property type="match status" value="3"/>
</dbReference>
<dbReference type="InterPro" id="IPR014004">
    <property type="entry name" value="Transpt-assoc_nodulatn_dom_bac"/>
</dbReference>
<evidence type="ECO:0000259" key="1">
    <source>
        <dbReference type="PROSITE" id="PS50914"/>
    </source>
</evidence>
<feature type="domain" description="BON" evidence="1">
    <location>
        <begin position="3"/>
        <end position="71"/>
    </location>
</feature>
<protein>
    <submittedName>
        <fullName evidence="2">OsmY domain-containing protein</fullName>
    </submittedName>
</protein>
<feature type="domain" description="BON" evidence="1">
    <location>
        <begin position="147"/>
        <end position="215"/>
    </location>
</feature>
<feature type="domain" description="BON" evidence="1">
    <location>
        <begin position="76"/>
        <end position="144"/>
    </location>
</feature>
<dbReference type="PROSITE" id="PS50914">
    <property type="entry name" value="BON"/>
    <property type="match status" value="3"/>
</dbReference>
<name>A0ABN4TVK5_9BURK</name>
<dbReference type="InterPro" id="IPR007055">
    <property type="entry name" value="BON_dom"/>
</dbReference>
<accession>A0ABN4TVK5</accession>